<keyword evidence="4" id="KW-0238">DNA-binding</keyword>
<dbReference type="InterPro" id="IPR012337">
    <property type="entry name" value="RNaseH-like_sf"/>
</dbReference>
<dbReference type="RefSeq" id="WP_011983777.1">
    <property type="nucleotide sequence ID" value="NC_009674.1"/>
</dbReference>
<evidence type="ECO:0000313" key="8">
    <source>
        <dbReference type="Proteomes" id="UP000002300"/>
    </source>
</evidence>
<dbReference type="Pfam" id="PF01609">
    <property type="entry name" value="DDE_Tnp_1"/>
    <property type="match status" value="1"/>
</dbReference>
<evidence type="ECO:0000313" key="7">
    <source>
        <dbReference type="EMBL" id="ABS21021.1"/>
    </source>
</evidence>
<keyword evidence="5" id="KW-0233">DNA recombination</keyword>
<sequence length="423" mass="49490">MSSMNLTEELQLLEPELKGTFSLSFLESLARKTGMIQRARKCKAQDIVSLCVFLSKTIGTESLASLCTKLNESTGVSLSSEGLNQRFIPHTVQIFKRIFARLFHQNICPTPLIVGNFKQIRILDSTMFQLPKHYAHIYKGFGGGGSEAGVKIQLEYALLSGNFLQMDVNHAVSNDNAYGQTRTDALEPGDLCVRDLGYFYIDDFKKMEEKRASYISRIRWNTQVYRKTEDMWELIDIEATSKQLKEGEHIELPCVYIGFHQKQVTRLIIYKLTKSEHTKRLERHKKEKRRMPTYASGINLFITNIKETDMKAHEIYQFYSLRWQIEILFKTWKSILGIHAVKKIKLERFQCHSYGQLIALCLIASITYKMRRLIWERKHKEISEYKATYIIYLFSKYTRCAVHILSRHNSHSYQIIRRPVEKW</sequence>
<comment type="function">
    <text evidence="1">Involved in the transposition of the insertion sequence.</text>
</comment>
<dbReference type="OrthoDB" id="2432160at2"/>
<organism evidence="7 8">
    <name type="scientific">Bacillus cytotoxicus (strain DSM 22905 / CIP 110041 / 391-98 / NVH 391-98)</name>
    <dbReference type="NCBI Taxonomy" id="315749"/>
    <lineage>
        <taxon>Bacteria</taxon>
        <taxon>Bacillati</taxon>
        <taxon>Bacillota</taxon>
        <taxon>Bacilli</taxon>
        <taxon>Bacillales</taxon>
        <taxon>Bacillaceae</taxon>
        <taxon>Bacillus</taxon>
        <taxon>Bacillus cereus group</taxon>
    </lineage>
</organism>
<name>A7GLL3_BACCN</name>
<proteinExistence type="inferred from homology"/>
<dbReference type="PANTHER" id="PTHR33258">
    <property type="entry name" value="TRANSPOSASE INSL FOR INSERTION SEQUENCE ELEMENT IS186A-RELATED"/>
    <property type="match status" value="1"/>
</dbReference>
<dbReference type="Gene3D" id="3.90.350.10">
    <property type="entry name" value="Transposase Inhibitor Protein From Tn5, Chain A, domain 1"/>
    <property type="match status" value="1"/>
</dbReference>
<dbReference type="SUPFAM" id="SSF53098">
    <property type="entry name" value="Ribonuclease H-like"/>
    <property type="match status" value="1"/>
</dbReference>
<keyword evidence="3" id="KW-0815">Transposition</keyword>
<dbReference type="AlphaFoldDB" id="A7GLL3"/>
<dbReference type="GO" id="GO:0006313">
    <property type="term" value="P:DNA transposition"/>
    <property type="evidence" value="ECO:0007669"/>
    <property type="project" value="InterPro"/>
</dbReference>
<evidence type="ECO:0000259" key="6">
    <source>
        <dbReference type="Pfam" id="PF01609"/>
    </source>
</evidence>
<dbReference type="InterPro" id="IPR002559">
    <property type="entry name" value="Transposase_11"/>
</dbReference>
<dbReference type="NCBIfam" id="NF033592">
    <property type="entry name" value="transpos_IS4_1"/>
    <property type="match status" value="1"/>
</dbReference>
<evidence type="ECO:0000256" key="3">
    <source>
        <dbReference type="ARBA" id="ARBA00022578"/>
    </source>
</evidence>
<dbReference type="Proteomes" id="UP000002300">
    <property type="component" value="Chromosome"/>
</dbReference>
<evidence type="ECO:0000256" key="2">
    <source>
        <dbReference type="ARBA" id="ARBA00010075"/>
    </source>
</evidence>
<evidence type="ECO:0000256" key="5">
    <source>
        <dbReference type="ARBA" id="ARBA00023172"/>
    </source>
</evidence>
<dbReference type="GO" id="GO:0003677">
    <property type="term" value="F:DNA binding"/>
    <property type="evidence" value="ECO:0007669"/>
    <property type="project" value="UniProtKB-KW"/>
</dbReference>
<gene>
    <name evidence="7" type="ordered locus">Bcer98_0675</name>
</gene>
<accession>A7GLL3</accession>
<comment type="similarity">
    <text evidence="2">Belongs to the transposase 11 family.</text>
</comment>
<dbReference type="GeneID" id="33896053"/>
<dbReference type="HOGENOM" id="CLU_042765_0_1_9"/>
<dbReference type="InterPro" id="IPR047952">
    <property type="entry name" value="Transpos_IS4"/>
</dbReference>
<dbReference type="PANTHER" id="PTHR33258:SF1">
    <property type="entry name" value="TRANSPOSASE INSL FOR INSERTION SEQUENCE ELEMENT IS186A-RELATED"/>
    <property type="match status" value="1"/>
</dbReference>
<evidence type="ECO:0000256" key="1">
    <source>
        <dbReference type="ARBA" id="ARBA00002286"/>
    </source>
</evidence>
<dbReference type="GO" id="GO:0004803">
    <property type="term" value="F:transposase activity"/>
    <property type="evidence" value="ECO:0007669"/>
    <property type="project" value="InterPro"/>
</dbReference>
<dbReference type="EMBL" id="CP000764">
    <property type="protein sequence ID" value="ABS21021.1"/>
    <property type="molecule type" value="Genomic_DNA"/>
</dbReference>
<feature type="domain" description="Transposase IS4-like" evidence="6">
    <location>
        <begin position="117"/>
        <end position="362"/>
    </location>
</feature>
<keyword evidence="8" id="KW-1185">Reference proteome</keyword>
<protein>
    <submittedName>
        <fullName evidence="7">Transposase IS4 family protein</fullName>
    </submittedName>
</protein>
<dbReference type="KEGG" id="bcy:Bcer98_0675"/>
<evidence type="ECO:0000256" key="4">
    <source>
        <dbReference type="ARBA" id="ARBA00023125"/>
    </source>
</evidence>
<dbReference type="STRING" id="315749.Bcer98_0675"/>
<dbReference type="eggNOG" id="COG3385">
    <property type="taxonomic scope" value="Bacteria"/>
</dbReference>
<reference evidence="7 8" key="1">
    <citation type="journal article" date="2008" name="Chem. Biol. Interact.">
        <title>Extending the Bacillus cereus group genomics to putative food-borne pathogens of different toxicity.</title>
        <authorList>
            <person name="Lapidus A."/>
            <person name="Goltsman E."/>
            <person name="Auger S."/>
            <person name="Galleron N."/>
            <person name="Segurens B."/>
            <person name="Dossat C."/>
            <person name="Land M.L."/>
            <person name="Broussolle V."/>
            <person name="Brillard J."/>
            <person name="Guinebretiere M.H."/>
            <person name="Sanchis V."/>
            <person name="Nguen-The C."/>
            <person name="Lereclus D."/>
            <person name="Richardson P."/>
            <person name="Wincker P."/>
            <person name="Weissenbach J."/>
            <person name="Ehrlich S.D."/>
            <person name="Sorokin A."/>
        </authorList>
    </citation>
    <scope>NUCLEOTIDE SEQUENCE [LARGE SCALE GENOMIC DNA]</scope>
    <source>
        <strain evidence="8">DSM 22905 / CIP 110041 / 391-98 / NVH 391-98</strain>
    </source>
</reference>